<dbReference type="InterPro" id="IPR057325">
    <property type="entry name" value="DeaD_dimer"/>
</dbReference>
<dbReference type="Pfam" id="PF03880">
    <property type="entry name" value="DbpA"/>
    <property type="match status" value="1"/>
</dbReference>
<dbReference type="PROSITE" id="PS51192">
    <property type="entry name" value="HELICASE_ATP_BIND_1"/>
    <property type="match status" value="1"/>
</dbReference>
<dbReference type="PROSITE" id="PS00039">
    <property type="entry name" value="DEAD_ATP_HELICASE"/>
    <property type="match status" value="1"/>
</dbReference>
<keyword evidence="17" id="KW-1185">Reference proteome</keyword>
<gene>
    <name evidence="10" type="primary">deaD</name>
    <name evidence="10" type="synonym">csdA</name>
    <name evidence="16" type="ORF">THSYN_27465</name>
</gene>
<dbReference type="AlphaFoldDB" id="A0A2K8UFI2"/>
<evidence type="ECO:0000256" key="7">
    <source>
        <dbReference type="ARBA" id="ARBA00022884"/>
    </source>
</evidence>
<name>A0A2K8UFI2_9GAMM</name>
<feature type="domain" description="Helicase C-terminal" evidence="14">
    <location>
        <begin position="343"/>
        <end position="488"/>
    </location>
</feature>
<dbReference type="InterPro" id="IPR014001">
    <property type="entry name" value="Helicase_ATP-bd"/>
</dbReference>
<feature type="short sequence motif" description="Q motif" evidence="11">
    <location>
        <begin position="115"/>
        <end position="143"/>
    </location>
</feature>
<keyword evidence="7 10" id="KW-0694">RNA-binding</keyword>
<dbReference type="InterPro" id="IPR050547">
    <property type="entry name" value="DEAD_box_RNA_helicases"/>
</dbReference>
<protein>
    <recommendedName>
        <fullName evidence="10">ATP-dependent RNA helicase DeaD</fullName>
        <ecNumber evidence="10">3.6.4.13</ecNumber>
    </recommendedName>
    <alternativeName>
        <fullName evidence="10">Cold-shock DEAD box protein A</fullName>
    </alternativeName>
</protein>
<dbReference type="HAMAP" id="MF_00964">
    <property type="entry name" value="DEAD_helicase_DeaD"/>
    <property type="match status" value="1"/>
</dbReference>
<dbReference type="EMBL" id="CP020370">
    <property type="protein sequence ID" value="AUB84305.1"/>
    <property type="molecule type" value="Genomic_DNA"/>
</dbReference>
<dbReference type="CDD" id="cd12499">
    <property type="entry name" value="RRM_EcCsdA_like"/>
    <property type="match status" value="1"/>
</dbReference>
<dbReference type="CDD" id="cd18787">
    <property type="entry name" value="SF2_C_DEAD"/>
    <property type="match status" value="1"/>
</dbReference>
<evidence type="ECO:0000256" key="3">
    <source>
        <dbReference type="ARBA" id="ARBA00022741"/>
    </source>
</evidence>
<evidence type="ECO:0000256" key="2">
    <source>
        <dbReference type="ARBA" id="ARBA00022490"/>
    </source>
</evidence>
<feature type="region of interest" description="Disordered" evidence="12">
    <location>
        <begin position="845"/>
        <end position="902"/>
    </location>
</feature>
<evidence type="ECO:0000256" key="4">
    <source>
        <dbReference type="ARBA" id="ARBA00022801"/>
    </source>
</evidence>
<dbReference type="GO" id="GO:0016887">
    <property type="term" value="F:ATP hydrolysis activity"/>
    <property type="evidence" value="ECO:0007669"/>
    <property type="project" value="RHEA"/>
</dbReference>
<evidence type="ECO:0000259" key="15">
    <source>
        <dbReference type="PROSITE" id="PS51195"/>
    </source>
</evidence>
<dbReference type="SMART" id="SM00490">
    <property type="entry name" value="HELICc"/>
    <property type="match status" value="1"/>
</dbReference>
<dbReference type="PANTHER" id="PTHR47963:SF8">
    <property type="entry name" value="ATP-DEPENDENT RNA HELICASE DEAD"/>
    <property type="match status" value="1"/>
</dbReference>
<dbReference type="GO" id="GO:0000027">
    <property type="term" value="P:ribosomal large subunit assembly"/>
    <property type="evidence" value="ECO:0007669"/>
    <property type="project" value="UniProtKB-UniRule"/>
</dbReference>
<evidence type="ECO:0000256" key="5">
    <source>
        <dbReference type="ARBA" id="ARBA00022806"/>
    </source>
</evidence>
<dbReference type="Proteomes" id="UP000232638">
    <property type="component" value="Chromosome"/>
</dbReference>
<sequence length="902" mass="99790">MDTPNTAAAAGNEAQSVDPELSTESIAAPVAETTADPIAVIAELIAEGDADPVAAAATAPVSEPDDEPVNEPVTEPVDDPPPVAPVTEPPAAASAPAPIAAAPASAAPVEETPDDGFATLGLSAEVARAVAELGYETATAVQLRCIPPLLAGRDVMGQAQTGTGKTAAFALPLLSRLDPQAKPPQVLVLTPTRELALQVAEAFQRYAHHIPGFHVAPIYGGQSYGLQVRQLQRAPEVIVGTPGRVMDHLRRGTLSLVALKALVLDEADEMLNMGFAEDIDWIFEQTPPERQVALFSATMPPGIMKVAREHLNDPVEIRIESATATVDTIEQQHVVVTRFHKADVLTRILELETFDGMLIFVRTKGGTTELVDKLRSQGFAAEALNGDMNQEMRERTVDRLKGGQLDILVATDVAARGLDVERISHVVNFDIPTDPSAYVHRIGRTGRAGRAGKAILLVEPRERGLLRSIERTIRRPIPEMPAPSAEQLSASRIDRFTTQLRETLAEQDLDFFYRLIARVAKEQELELMDIAAAASYLIQRERPLDVKEPPREARRDSRDGPYERPRRPPYGRDERPAGRGDDRGPRPPRGDRDGAPRFDNRAERPAPSFNRDRPPQRDDRPFGGERDRQPTQVPYQGVRARTDERPAYQREREAQGGERPRFDRDRERGPARDDRPFRPDRDARPAYRDQGQPPFRDQGQPPFRERDGNRDGNRDDGRDDNRGNRDPRFERPAGPPRDGYRDAPRPEFRPDSRPPRDREERAPRDRGVDLVQHRIEVGHRDGVTPREIVGAIANESGLEGRYIGHIDIQDDHAVVDLPAGMPREIFAHLQRVFVCGKELQISVMEGGAPRPARPPRDDRDGAPRPPRPRDDSRGPAPRRFGADDRGPRAPRPEGGFRKKPRD</sequence>
<dbReference type="InterPro" id="IPR027417">
    <property type="entry name" value="P-loop_NTPase"/>
</dbReference>
<feature type="region of interest" description="Disordered" evidence="12">
    <location>
        <begin position="545"/>
        <end position="769"/>
    </location>
</feature>
<dbReference type="GO" id="GO:0006401">
    <property type="term" value="P:RNA catabolic process"/>
    <property type="evidence" value="ECO:0007669"/>
    <property type="project" value="UniProtKB-UniRule"/>
</dbReference>
<keyword evidence="2 10" id="KW-0963">Cytoplasm</keyword>
<dbReference type="InterPro" id="IPR028618">
    <property type="entry name" value="DEAD_helicase_DeaD"/>
</dbReference>
<dbReference type="InterPro" id="IPR012677">
    <property type="entry name" value="Nucleotide-bd_a/b_plait_sf"/>
</dbReference>
<feature type="compositionally biased region" description="Basic and acidic residues" evidence="12">
    <location>
        <begin position="703"/>
        <end position="731"/>
    </location>
</feature>
<dbReference type="Pfam" id="PF00271">
    <property type="entry name" value="Helicase_C"/>
    <property type="match status" value="1"/>
</dbReference>
<feature type="compositionally biased region" description="Basic and acidic residues" evidence="12">
    <location>
        <begin position="854"/>
        <end position="873"/>
    </location>
</feature>
<keyword evidence="3 10" id="KW-0547">Nucleotide-binding</keyword>
<dbReference type="GO" id="GO:0005524">
    <property type="term" value="F:ATP binding"/>
    <property type="evidence" value="ECO:0007669"/>
    <property type="project" value="UniProtKB-UniRule"/>
</dbReference>
<comment type="catalytic activity">
    <reaction evidence="9 10">
        <text>ATP + H2O = ADP + phosphate + H(+)</text>
        <dbReference type="Rhea" id="RHEA:13065"/>
        <dbReference type="ChEBI" id="CHEBI:15377"/>
        <dbReference type="ChEBI" id="CHEBI:15378"/>
        <dbReference type="ChEBI" id="CHEBI:30616"/>
        <dbReference type="ChEBI" id="CHEBI:43474"/>
        <dbReference type="ChEBI" id="CHEBI:456216"/>
        <dbReference type="EC" id="3.6.4.13"/>
    </reaction>
</comment>
<dbReference type="CDD" id="cd00268">
    <property type="entry name" value="DEADc"/>
    <property type="match status" value="1"/>
</dbReference>
<dbReference type="KEGG" id="tsy:THSYN_27465"/>
<dbReference type="InterPro" id="IPR011545">
    <property type="entry name" value="DEAD/DEAH_box_helicase_dom"/>
</dbReference>
<dbReference type="FunFam" id="3.40.50.300:FF:000108">
    <property type="entry name" value="ATP-dependent RNA helicase RhlE"/>
    <property type="match status" value="1"/>
</dbReference>
<feature type="region of interest" description="Disordered" evidence="12">
    <location>
        <begin position="53"/>
        <end position="112"/>
    </location>
</feature>
<feature type="region of interest" description="Disordered" evidence="12">
    <location>
        <begin position="1"/>
        <end position="33"/>
    </location>
</feature>
<feature type="compositionally biased region" description="Low complexity" evidence="12">
    <location>
        <begin position="53"/>
        <end position="62"/>
    </location>
</feature>
<accession>A0A2K8UFI2</accession>
<proteinExistence type="inferred from homology"/>
<reference evidence="16 17" key="1">
    <citation type="submission" date="2017-03" db="EMBL/GenBank/DDBJ databases">
        <title>Complete genome sequence of Candidatus 'Thiodictyon syntrophicum' sp. nov. strain Cad16T, a photolithoautotroph purple sulfur bacterium isolated from an alpine meromictic lake.</title>
        <authorList>
            <person name="Luedin S.M."/>
            <person name="Pothier J.F."/>
            <person name="Danza F."/>
            <person name="Storelli N."/>
            <person name="Wittwer M."/>
            <person name="Tonolla M."/>
        </authorList>
    </citation>
    <scope>NUCLEOTIDE SEQUENCE [LARGE SCALE GENOMIC DNA]</scope>
    <source>
        <strain evidence="16 17">Cad16T</strain>
    </source>
</reference>
<dbReference type="GO" id="GO:0003724">
    <property type="term" value="F:RNA helicase activity"/>
    <property type="evidence" value="ECO:0007669"/>
    <property type="project" value="UniProtKB-UniRule"/>
</dbReference>
<evidence type="ECO:0000256" key="1">
    <source>
        <dbReference type="ARBA" id="ARBA00004496"/>
    </source>
</evidence>
<dbReference type="InterPro" id="IPR000629">
    <property type="entry name" value="RNA-helicase_DEAD-box_CS"/>
</dbReference>
<dbReference type="RefSeq" id="WP_216644640.1">
    <property type="nucleotide sequence ID" value="NZ_CP020370.1"/>
</dbReference>
<feature type="domain" description="DEAD-box RNA helicase Q" evidence="15">
    <location>
        <begin position="115"/>
        <end position="143"/>
    </location>
</feature>
<feature type="compositionally biased region" description="Low complexity" evidence="12">
    <location>
        <begin position="89"/>
        <end position="110"/>
    </location>
</feature>
<feature type="compositionally biased region" description="Basic and acidic residues" evidence="12">
    <location>
        <begin position="640"/>
        <end position="687"/>
    </location>
</feature>
<dbReference type="GO" id="GO:0070417">
    <property type="term" value="P:cellular response to cold"/>
    <property type="evidence" value="ECO:0007669"/>
    <property type="project" value="InterPro"/>
</dbReference>
<keyword evidence="6 10" id="KW-0067">ATP-binding</keyword>
<feature type="compositionally biased region" description="Basic and acidic residues" evidence="12">
    <location>
        <begin position="738"/>
        <end position="769"/>
    </location>
</feature>
<dbReference type="GO" id="GO:0005829">
    <property type="term" value="C:cytosol"/>
    <property type="evidence" value="ECO:0007669"/>
    <property type="project" value="TreeGrafter"/>
</dbReference>
<dbReference type="Pfam" id="PF25399">
    <property type="entry name" value="DeaD_dimer"/>
    <property type="match status" value="1"/>
</dbReference>
<dbReference type="SMART" id="SM00487">
    <property type="entry name" value="DEXDc"/>
    <property type="match status" value="1"/>
</dbReference>
<dbReference type="Pfam" id="PF00270">
    <property type="entry name" value="DEAD"/>
    <property type="match status" value="1"/>
</dbReference>
<dbReference type="PANTHER" id="PTHR47963">
    <property type="entry name" value="DEAD-BOX ATP-DEPENDENT RNA HELICASE 47, MITOCHONDRIAL"/>
    <property type="match status" value="1"/>
</dbReference>
<evidence type="ECO:0000256" key="9">
    <source>
        <dbReference type="ARBA" id="ARBA00047984"/>
    </source>
</evidence>
<dbReference type="InterPro" id="IPR001650">
    <property type="entry name" value="Helicase_C-like"/>
</dbReference>
<comment type="similarity">
    <text evidence="10">Belongs to the DEAD box helicase family. DeaD/CsdA subfamily.</text>
</comment>
<feature type="domain" description="Helicase ATP-binding" evidence="13">
    <location>
        <begin position="146"/>
        <end position="317"/>
    </location>
</feature>
<dbReference type="Gene3D" id="3.30.70.330">
    <property type="match status" value="1"/>
</dbReference>
<dbReference type="Gene3D" id="3.40.50.300">
    <property type="entry name" value="P-loop containing nucleotide triphosphate hydrolases"/>
    <property type="match status" value="2"/>
</dbReference>
<evidence type="ECO:0000256" key="6">
    <source>
        <dbReference type="ARBA" id="ARBA00022840"/>
    </source>
</evidence>
<evidence type="ECO:0000259" key="14">
    <source>
        <dbReference type="PROSITE" id="PS51194"/>
    </source>
</evidence>
<dbReference type="InterPro" id="IPR044742">
    <property type="entry name" value="DEAD/DEAH_RhlB"/>
</dbReference>
<dbReference type="InterPro" id="IPR005580">
    <property type="entry name" value="DbpA/CsdA_RNA-bd_dom"/>
</dbReference>
<dbReference type="PROSITE" id="PS51195">
    <property type="entry name" value="Q_MOTIF"/>
    <property type="match status" value="1"/>
</dbReference>
<organism evidence="16 17">
    <name type="scientific">Candidatus Thiodictyon syntrophicum</name>
    <dbReference type="NCBI Taxonomy" id="1166950"/>
    <lineage>
        <taxon>Bacteria</taxon>
        <taxon>Pseudomonadati</taxon>
        <taxon>Pseudomonadota</taxon>
        <taxon>Gammaproteobacteria</taxon>
        <taxon>Chromatiales</taxon>
        <taxon>Chromatiaceae</taxon>
        <taxon>Thiodictyon</taxon>
    </lineage>
</organism>
<dbReference type="EC" id="3.6.4.13" evidence="10"/>
<evidence type="ECO:0000256" key="8">
    <source>
        <dbReference type="ARBA" id="ARBA00023016"/>
    </source>
</evidence>
<feature type="compositionally biased region" description="Basic and acidic residues" evidence="12">
    <location>
        <begin position="880"/>
        <end position="902"/>
    </location>
</feature>
<comment type="subcellular location">
    <subcellularLocation>
        <location evidence="1 10">Cytoplasm</location>
    </subcellularLocation>
</comment>
<feature type="compositionally biased region" description="Pro residues" evidence="12">
    <location>
        <begin position="79"/>
        <end position="88"/>
    </location>
</feature>
<keyword evidence="5 10" id="KW-0347">Helicase</keyword>
<evidence type="ECO:0000313" key="16">
    <source>
        <dbReference type="EMBL" id="AUB84305.1"/>
    </source>
</evidence>
<evidence type="ECO:0000313" key="17">
    <source>
        <dbReference type="Proteomes" id="UP000232638"/>
    </source>
</evidence>
<dbReference type="InterPro" id="IPR014014">
    <property type="entry name" value="RNA_helicase_DEAD_Q_motif"/>
</dbReference>
<keyword evidence="8 10" id="KW-0346">Stress response</keyword>
<dbReference type="FunFam" id="3.30.70.330:FF:000068">
    <property type="entry name" value="ATP-dependent RNA helicase DeaD"/>
    <property type="match status" value="1"/>
</dbReference>
<dbReference type="GO" id="GO:0005840">
    <property type="term" value="C:ribosome"/>
    <property type="evidence" value="ECO:0007669"/>
    <property type="project" value="TreeGrafter"/>
</dbReference>
<comment type="function">
    <text evidence="10">DEAD-box RNA helicase involved in various cellular processes at low temperature, including ribosome biogenesis, mRNA degradation and translation initiation.</text>
</comment>
<evidence type="ECO:0000259" key="13">
    <source>
        <dbReference type="PROSITE" id="PS51192"/>
    </source>
</evidence>
<evidence type="ECO:0000256" key="10">
    <source>
        <dbReference type="HAMAP-Rule" id="MF_00964"/>
    </source>
</evidence>
<feature type="compositionally biased region" description="Basic and acidic residues" evidence="12">
    <location>
        <begin position="545"/>
        <end position="629"/>
    </location>
</feature>
<dbReference type="PROSITE" id="PS51194">
    <property type="entry name" value="HELICASE_CTER"/>
    <property type="match status" value="1"/>
</dbReference>
<dbReference type="InterPro" id="IPR034415">
    <property type="entry name" value="CsdA_RRM"/>
</dbReference>
<keyword evidence="4 10" id="KW-0378">Hydrolase</keyword>
<evidence type="ECO:0000256" key="11">
    <source>
        <dbReference type="PROSITE-ProRule" id="PRU00552"/>
    </source>
</evidence>
<dbReference type="GO" id="GO:0033592">
    <property type="term" value="F:RNA strand annealing activity"/>
    <property type="evidence" value="ECO:0007669"/>
    <property type="project" value="TreeGrafter"/>
</dbReference>
<dbReference type="SUPFAM" id="SSF52540">
    <property type="entry name" value="P-loop containing nucleoside triphosphate hydrolases"/>
    <property type="match status" value="1"/>
</dbReference>
<evidence type="ECO:0000256" key="12">
    <source>
        <dbReference type="SAM" id="MobiDB-lite"/>
    </source>
</evidence>